<evidence type="ECO:0000256" key="1">
    <source>
        <dbReference type="SAM" id="Phobius"/>
    </source>
</evidence>
<organism evidence="2 3">
    <name type="scientific">Prevotella herbatica</name>
    <dbReference type="NCBI Taxonomy" id="2801997"/>
    <lineage>
        <taxon>Bacteria</taxon>
        <taxon>Pseudomonadati</taxon>
        <taxon>Bacteroidota</taxon>
        <taxon>Bacteroidia</taxon>
        <taxon>Bacteroidales</taxon>
        <taxon>Prevotellaceae</taxon>
        <taxon>Prevotella</taxon>
    </lineage>
</organism>
<feature type="transmembrane region" description="Helical" evidence="1">
    <location>
        <begin position="7"/>
        <end position="25"/>
    </location>
</feature>
<dbReference type="EMBL" id="AP024484">
    <property type="protein sequence ID" value="BCS84675.1"/>
    <property type="molecule type" value="Genomic_DNA"/>
</dbReference>
<reference evidence="2 3" key="1">
    <citation type="journal article" date="2022" name="Int. J. Syst. Evol. Microbiol.">
        <title>Prevotella herbatica sp. nov., a plant polysaccharide-decomposing anaerobic bacterium isolated from a methanogenic reactor.</title>
        <authorList>
            <person name="Uek A."/>
            <person name="Tonouchi A."/>
            <person name="Kaku N."/>
            <person name="Ueki K."/>
        </authorList>
    </citation>
    <scope>NUCLEOTIDE SEQUENCE [LARGE SCALE GENOMIC DNA]</scope>
    <source>
        <strain evidence="2 3">WR041</strain>
    </source>
</reference>
<evidence type="ECO:0000313" key="2">
    <source>
        <dbReference type="EMBL" id="BCS84675.1"/>
    </source>
</evidence>
<keyword evidence="3" id="KW-1185">Reference proteome</keyword>
<dbReference type="InterPro" id="IPR021354">
    <property type="entry name" value="DUF2975"/>
</dbReference>
<proteinExistence type="predicted"/>
<evidence type="ECO:0000313" key="3">
    <source>
        <dbReference type="Proteomes" id="UP001319045"/>
    </source>
</evidence>
<keyword evidence="1" id="KW-0812">Transmembrane</keyword>
<dbReference type="Pfam" id="PF11188">
    <property type="entry name" value="DUF2975"/>
    <property type="match status" value="1"/>
</dbReference>
<dbReference type="Proteomes" id="UP001319045">
    <property type="component" value="Chromosome"/>
</dbReference>
<sequence>MKRKFNIYCILLLVAIAIGFTIDIYNNVDDLTLGFKDGWHSAEAQQEFLKRKTNMKQISYINLKAKNDNKFLTAVKNNVTGQMDSIQIGYVRVATSAGNNGRTTLSSCIGLFSAIIYLGCILAFWIVFLNIILAVNRGKAFDKKTDRKIKLMGIFLIGEYISEWGLTCVDYLESSKMYNISDYDISFSDYPSSYLLYLGIGMLIISQLLTIGRKMKEEQELTI</sequence>
<feature type="transmembrane region" description="Helical" evidence="1">
    <location>
        <begin position="109"/>
        <end position="133"/>
    </location>
</feature>
<gene>
    <name evidence="2" type="ORF">prwr041_05680</name>
</gene>
<feature type="transmembrane region" description="Helical" evidence="1">
    <location>
        <begin position="154"/>
        <end position="172"/>
    </location>
</feature>
<dbReference type="RefSeq" id="WP_207154832.1">
    <property type="nucleotide sequence ID" value="NZ_AP024484.1"/>
</dbReference>
<keyword evidence="1" id="KW-1133">Transmembrane helix</keyword>
<accession>A0ABM7NWB7</accession>
<feature type="transmembrane region" description="Helical" evidence="1">
    <location>
        <begin position="192"/>
        <end position="211"/>
    </location>
</feature>
<name>A0ABM7NWB7_9BACT</name>
<protein>
    <submittedName>
        <fullName evidence="2">Membrane protein</fullName>
    </submittedName>
</protein>
<keyword evidence="1" id="KW-0472">Membrane</keyword>